<protein>
    <submittedName>
        <fullName evidence="1">Uncharacterized protein</fullName>
    </submittedName>
</protein>
<evidence type="ECO:0000313" key="1">
    <source>
        <dbReference type="EMBL" id="MBD2866465.1"/>
    </source>
</evidence>
<organism evidence="1 2">
    <name type="scientific">Paenibacillus oceani</name>
    <dbReference type="NCBI Taxonomy" id="2772510"/>
    <lineage>
        <taxon>Bacteria</taxon>
        <taxon>Bacillati</taxon>
        <taxon>Bacillota</taxon>
        <taxon>Bacilli</taxon>
        <taxon>Bacillales</taxon>
        <taxon>Paenibacillaceae</taxon>
        <taxon>Paenibacillus</taxon>
    </lineage>
</organism>
<comment type="caution">
    <text evidence="1">The sequence shown here is derived from an EMBL/GenBank/DDBJ whole genome shotgun (WGS) entry which is preliminary data.</text>
</comment>
<sequence length="59" mass="6543">MGFPLDSLKTEGWIADDIDSLRASKSIYKLLDGGIINYNLYGEPLDAETLSADLIRLLQ</sequence>
<proteinExistence type="predicted"/>
<keyword evidence="2" id="KW-1185">Reference proteome</keyword>
<name>A0A927H337_9BACL</name>
<gene>
    <name evidence="1" type="ORF">IDH45_31285</name>
</gene>
<accession>A0A927H337</accession>
<dbReference type="EMBL" id="JACXJA010000059">
    <property type="protein sequence ID" value="MBD2866465.1"/>
    <property type="molecule type" value="Genomic_DNA"/>
</dbReference>
<dbReference type="RefSeq" id="WP_190932082.1">
    <property type="nucleotide sequence ID" value="NZ_JACXJA010000059.1"/>
</dbReference>
<evidence type="ECO:0000313" key="2">
    <source>
        <dbReference type="Proteomes" id="UP000639396"/>
    </source>
</evidence>
<dbReference type="AlphaFoldDB" id="A0A927H337"/>
<reference evidence="1" key="1">
    <citation type="submission" date="2020-09" db="EMBL/GenBank/DDBJ databases">
        <title>A novel bacterium of genus Paenibacillus, isolated from South China Sea.</title>
        <authorList>
            <person name="Huang H."/>
            <person name="Mo K."/>
            <person name="Hu Y."/>
        </authorList>
    </citation>
    <scope>NUCLEOTIDE SEQUENCE</scope>
    <source>
        <strain evidence="1">IB182363</strain>
    </source>
</reference>
<dbReference type="Proteomes" id="UP000639396">
    <property type="component" value="Unassembled WGS sequence"/>
</dbReference>